<dbReference type="Pfam" id="PF09003">
    <property type="entry name" value="Arm-DNA-bind_1"/>
    <property type="match status" value="1"/>
</dbReference>
<dbReference type="RefSeq" id="WP_160898092.1">
    <property type="nucleotide sequence ID" value="NZ_WMEX01000001.1"/>
</dbReference>
<sequence>MAPRKRLRRNQGLEPNLYSTRSAGRTYYTYRRPTDGKRFGLGSDKRKANAIARQANAQLVEDKDRLAQVLGTNDITLSEMIALYQDEILGTKTLAEQTRRNTEYRLARFKQDLGDRIVSQFDVGQIASYLDQFKRDSYVKHRGQMVELFRFAKRKGWFPDTRDNPAELTYSKMDYGKHRRRMTLQQFRAIHQQAPHWMQIAMELAIVTLQGRYEVCHMRYDDLQDDQLYVVREKTKKNEWGHLRIPVTPALEDIIRRSRDEVVSPFIVHRAPAKRKRASGKQHWTQLTLNDFSAKFRKVRDQVPELAAMASNERPSFHEIRALGSWLYEQAGFERDYVQALMAHGDEKMTAHYQSGHQKKWVDVRADLDLKTVFDTR</sequence>
<reference evidence="7 8" key="1">
    <citation type="submission" date="2019-11" db="EMBL/GenBank/DDBJ databases">
        <title>Genome sequences of 17 halophilic strains isolated from different environments.</title>
        <authorList>
            <person name="Furrow R.E."/>
        </authorList>
    </citation>
    <scope>NUCLEOTIDE SEQUENCE [LARGE SCALE GENOMIC DNA]</scope>
    <source>
        <strain evidence="7 8">22507_15_FS</strain>
    </source>
</reference>
<dbReference type="AlphaFoldDB" id="A0A9X5B4W5"/>
<evidence type="ECO:0000313" key="8">
    <source>
        <dbReference type="Proteomes" id="UP000460751"/>
    </source>
</evidence>
<feature type="domain" description="Tyr recombinase" evidence="5">
    <location>
        <begin position="184"/>
        <end position="354"/>
    </location>
</feature>
<comment type="caution">
    <text evidence="7">The sequence shown here is derived from an EMBL/GenBank/DDBJ whole genome shotgun (WGS) entry which is preliminary data.</text>
</comment>
<comment type="similarity">
    <text evidence="1">Belongs to the 'phage' integrase family.</text>
</comment>
<keyword evidence="4" id="KW-0233">DNA recombination</keyword>
<dbReference type="Pfam" id="PF00589">
    <property type="entry name" value="Phage_integrase"/>
    <property type="match status" value="1"/>
</dbReference>
<accession>A0A9X5B4W5</accession>
<dbReference type="EMBL" id="WMEX01000001">
    <property type="protein sequence ID" value="MYL25798.1"/>
    <property type="molecule type" value="Genomic_DNA"/>
</dbReference>
<dbReference type="OrthoDB" id="8781634at2"/>
<dbReference type="InterPro" id="IPR013762">
    <property type="entry name" value="Integrase-like_cat_sf"/>
</dbReference>
<keyword evidence="8" id="KW-1185">Reference proteome</keyword>
<evidence type="ECO:0000256" key="2">
    <source>
        <dbReference type="ARBA" id="ARBA00022908"/>
    </source>
</evidence>
<dbReference type="InterPro" id="IPR011010">
    <property type="entry name" value="DNA_brk_join_enz"/>
</dbReference>
<dbReference type="GO" id="GO:0008907">
    <property type="term" value="F:integrase activity"/>
    <property type="evidence" value="ECO:0007669"/>
    <property type="project" value="InterPro"/>
</dbReference>
<dbReference type="GO" id="GO:0003677">
    <property type="term" value="F:DNA binding"/>
    <property type="evidence" value="ECO:0007669"/>
    <property type="project" value="UniProtKB-KW"/>
</dbReference>
<dbReference type="Gene3D" id="3.30.160.60">
    <property type="entry name" value="Classic Zinc Finger"/>
    <property type="match status" value="1"/>
</dbReference>
<proteinExistence type="inferred from homology"/>
<protein>
    <submittedName>
        <fullName evidence="7">Tyrosine-type recombinase/integrase</fullName>
    </submittedName>
</protein>
<dbReference type="Gene3D" id="1.10.443.10">
    <property type="entry name" value="Intergrase catalytic core"/>
    <property type="match status" value="1"/>
</dbReference>
<keyword evidence="2" id="KW-0229">DNA integration</keyword>
<dbReference type="InterPro" id="IPR002104">
    <property type="entry name" value="Integrase_catalytic"/>
</dbReference>
<dbReference type="GO" id="GO:0006310">
    <property type="term" value="P:DNA recombination"/>
    <property type="evidence" value="ECO:0007669"/>
    <property type="project" value="UniProtKB-KW"/>
</dbReference>
<evidence type="ECO:0000259" key="5">
    <source>
        <dbReference type="Pfam" id="PF00589"/>
    </source>
</evidence>
<evidence type="ECO:0000313" key="7">
    <source>
        <dbReference type="EMBL" id="MYL25798.1"/>
    </source>
</evidence>
<evidence type="ECO:0000256" key="4">
    <source>
        <dbReference type="ARBA" id="ARBA00023172"/>
    </source>
</evidence>
<keyword evidence="3" id="KW-0238">DNA-binding</keyword>
<dbReference type="SUPFAM" id="SSF54171">
    <property type="entry name" value="DNA-binding domain"/>
    <property type="match status" value="1"/>
</dbReference>
<dbReference type="InterPro" id="IPR016177">
    <property type="entry name" value="DNA-bd_dom_sf"/>
</dbReference>
<dbReference type="InterPro" id="IPR015094">
    <property type="entry name" value="Integrase_lambda-typ_DNA-bd_N"/>
</dbReference>
<name>A0A9X5B4W5_9GAMM</name>
<dbReference type="SUPFAM" id="SSF56349">
    <property type="entry name" value="DNA breaking-rejoining enzymes"/>
    <property type="match status" value="1"/>
</dbReference>
<gene>
    <name evidence="7" type="ORF">GLW01_03235</name>
</gene>
<dbReference type="Proteomes" id="UP000460751">
    <property type="component" value="Unassembled WGS sequence"/>
</dbReference>
<feature type="domain" description="Integrase lambda-type N-terminal DNA-binding" evidence="6">
    <location>
        <begin position="1"/>
        <end position="65"/>
    </location>
</feature>
<evidence type="ECO:0000256" key="3">
    <source>
        <dbReference type="ARBA" id="ARBA00023125"/>
    </source>
</evidence>
<organism evidence="7 8">
    <name type="scientific">Vreelandella halophila</name>
    <dbReference type="NCBI Taxonomy" id="86177"/>
    <lineage>
        <taxon>Bacteria</taxon>
        <taxon>Pseudomonadati</taxon>
        <taxon>Pseudomonadota</taxon>
        <taxon>Gammaproteobacteria</taxon>
        <taxon>Oceanospirillales</taxon>
        <taxon>Halomonadaceae</taxon>
        <taxon>Vreelandella</taxon>
    </lineage>
</organism>
<evidence type="ECO:0000259" key="6">
    <source>
        <dbReference type="Pfam" id="PF09003"/>
    </source>
</evidence>
<dbReference type="Gene3D" id="1.10.150.130">
    <property type="match status" value="1"/>
</dbReference>
<dbReference type="InterPro" id="IPR010998">
    <property type="entry name" value="Integrase_recombinase_N"/>
</dbReference>
<evidence type="ECO:0000256" key="1">
    <source>
        <dbReference type="ARBA" id="ARBA00008857"/>
    </source>
</evidence>